<dbReference type="GO" id="GO:0003677">
    <property type="term" value="F:DNA binding"/>
    <property type="evidence" value="ECO:0007669"/>
    <property type="project" value="InterPro"/>
</dbReference>
<evidence type="ECO:0000313" key="2">
    <source>
        <dbReference type="EMBL" id="RYB02426.1"/>
    </source>
</evidence>
<reference evidence="2 3" key="1">
    <citation type="submission" date="2018-09" db="EMBL/GenBank/DDBJ databases">
        <authorList>
            <person name="Grouzdev D.S."/>
            <person name="Krutkina M.S."/>
        </authorList>
    </citation>
    <scope>NUCLEOTIDE SEQUENCE [LARGE SCALE GENOMIC DNA]</scope>
    <source>
        <strain evidence="2 3">RmlP001</strain>
    </source>
</reference>
<organism evidence="2 3">
    <name type="scientific">Lichenibacterium ramalinae</name>
    <dbReference type="NCBI Taxonomy" id="2316527"/>
    <lineage>
        <taxon>Bacteria</taxon>
        <taxon>Pseudomonadati</taxon>
        <taxon>Pseudomonadota</taxon>
        <taxon>Alphaproteobacteria</taxon>
        <taxon>Hyphomicrobiales</taxon>
        <taxon>Lichenihabitantaceae</taxon>
        <taxon>Lichenibacterium</taxon>
    </lineage>
</organism>
<name>A0A4Q2RA36_9HYPH</name>
<dbReference type="InterPro" id="IPR011010">
    <property type="entry name" value="DNA_brk_join_enz"/>
</dbReference>
<accession>A0A4Q2RA36</accession>
<evidence type="ECO:0000256" key="1">
    <source>
        <dbReference type="SAM" id="MobiDB-lite"/>
    </source>
</evidence>
<sequence length="113" mass="11966">MGQVRSEASVVNRTFHDVRGTAATLFAMAGTGVFEIAAMAGHSVGDLQGILDKTFLHRDEHLWEAGVDRIAHMLEVVAAATMDIVVGEIRPARRPNGSVGLGRDGRNPCGEAA</sequence>
<dbReference type="AlphaFoldDB" id="A0A4Q2RA36"/>
<protein>
    <recommendedName>
        <fullName evidence="4">Tyr recombinase domain-containing protein</fullName>
    </recommendedName>
</protein>
<gene>
    <name evidence="2" type="ORF">D3272_21095</name>
</gene>
<feature type="region of interest" description="Disordered" evidence="1">
    <location>
        <begin position="94"/>
        <end position="113"/>
    </location>
</feature>
<comment type="caution">
    <text evidence="2">The sequence shown here is derived from an EMBL/GenBank/DDBJ whole genome shotgun (WGS) entry which is preliminary data.</text>
</comment>
<reference evidence="2 3" key="2">
    <citation type="submission" date="2019-02" db="EMBL/GenBank/DDBJ databases">
        <title>'Lichenibacterium ramalinii' gen. nov. sp. nov., 'Lichenibacterium minor' gen. nov. sp. nov.</title>
        <authorList>
            <person name="Pankratov T."/>
        </authorList>
    </citation>
    <scope>NUCLEOTIDE SEQUENCE [LARGE SCALE GENOMIC DNA]</scope>
    <source>
        <strain evidence="2 3">RmlP001</strain>
    </source>
</reference>
<evidence type="ECO:0008006" key="4">
    <source>
        <dbReference type="Google" id="ProtNLM"/>
    </source>
</evidence>
<dbReference type="SUPFAM" id="SSF56349">
    <property type="entry name" value="DNA breaking-rejoining enzymes"/>
    <property type="match status" value="1"/>
</dbReference>
<dbReference type="Proteomes" id="UP000289411">
    <property type="component" value="Unassembled WGS sequence"/>
</dbReference>
<proteinExistence type="predicted"/>
<dbReference type="EMBL" id="QYBC01000020">
    <property type="protein sequence ID" value="RYB02426.1"/>
    <property type="molecule type" value="Genomic_DNA"/>
</dbReference>
<keyword evidence="3" id="KW-1185">Reference proteome</keyword>
<evidence type="ECO:0000313" key="3">
    <source>
        <dbReference type="Proteomes" id="UP000289411"/>
    </source>
</evidence>